<gene>
    <name evidence="3" type="ORF">CWC46_09840</name>
    <name evidence="4" type="ORF">Ser39006_009845</name>
</gene>
<evidence type="ECO:0000313" key="5">
    <source>
        <dbReference type="Proteomes" id="UP000017700"/>
    </source>
</evidence>
<dbReference type="EMBL" id="CP025084">
    <property type="protein sequence ID" value="AUH04397.1"/>
    <property type="molecule type" value="Genomic_DNA"/>
</dbReference>
<name>A0A2I5TIJ8_SERS3</name>
<dbReference type="Proteomes" id="UP000233778">
    <property type="component" value="Chromosome"/>
</dbReference>
<keyword evidence="2 4" id="KW-0808">Transferase</keyword>
<dbReference type="EMBL" id="CP025085">
    <property type="protein sequence ID" value="AUH00078.1"/>
    <property type="molecule type" value="Genomic_DNA"/>
</dbReference>
<dbReference type="AlphaFoldDB" id="A0A2I5TIJ8"/>
<organism evidence="4 5">
    <name type="scientific">Serratia sp. (strain ATCC 39006)</name>
    <name type="common">Prodigiosinella confusarubida</name>
    <dbReference type="NCBI Taxonomy" id="104623"/>
    <lineage>
        <taxon>Bacteria</taxon>
        <taxon>Pseudomonadati</taxon>
        <taxon>Pseudomonadota</taxon>
        <taxon>Gammaproteobacteria</taxon>
        <taxon>Enterobacterales</taxon>
        <taxon>Pectobacteriaceae</taxon>
        <taxon>Prodigiosinella</taxon>
    </lineage>
</organism>
<dbReference type="STRING" id="104623.Ser39006_03497"/>
<reference evidence="4" key="2">
    <citation type="submission" date="2013-09" db="EMBL/GenBank/DDBJ databases">
        <authorList>
            <person name="Wang G."/>
            <person name="Yang Y."/>
            <person name="Su Y."/>
        </authorList>
    </citation>
    <scope>NUCLEOTIDE SEQUENCE</scope>
    <source>
        <strain evidence="4">ATCC 39006</strain>
    </source>
</reference>
<dbReference type="InterPro" id="IPR011004">
    <property type="entry name" value="Trimer_LpxA-like_sf"/>
</dbReference>
<dbReference type="GO" id="GO:0005829">
    <property type="term" value="C:cytosol"/>
    <property type="evidence" value="ECO:0007669"/>
    <property type="project" value="TreeGrafter"/>
</dbReference>
<dbReference type="Proteomes" id="UP000017700">
    <property type="component" value="Chromosome"/>
</dbReference>
<evidence type="ECO:0000313" key="4">
    <source>
        <dbReference type="EMBL" id="AUH04397.1"/>
    </source>
</evidence>
<dbReference type="OrthoDB" id="9815592at2"/>
<dbReference type="PANTHER" id="PTHR23416">
    <property type="entry name" value="SIALIC ACID SYNTHASE-RELATED"/>
    <property type="match status" value="1"/>
</dbReference>
<dbReference type="PANTHER" id="PTHR23416:SF23">
    <property type="entry name" value="ACETYLTRANSFERASE C18B11.09C-RELATED"/>
    <property type="match status" value="1"/>
</dbReference>
<evidence type="ECO:0000313" key="3">
    <source>
        <dbReference type="EMBL" id="AUH00078.1"/>
    </source>
</evidence>
<reference evidence="3 6" key="3">
    <citation type="submission" date="2017-11" db="EMBL/GenBank/DDBJ databases">
        <title>Complete genome sequence of Serratia sp. ATCC 39006 LacA.</title>
        <authorList>
            <person name="Hampton H.G."/>
            <person name="Jackson S.A."/>
            <person name="Jauregui R."/>
            <person name="Poulter G.T.M."/>
            <person name="Salmond G.P.C."/>
            <person name="Fineran P.C."/>
        </authorList>
    </citation>
    <scope>NUCLEOTIDE SEQUENCE [LARGE SCALE GENOMIC DNA]</scope>
    <source>
        <strain evidence="3 6">ATCC 39006</strain>
    </source>
</reference>
<dbReference type="RefSeq" id="WP_021016759.1">
    <property type="nucleotide sequence ID" value="NZ_CP025084.1"/>
</dbReference>
<sequence length="179" mass="20393">MYELDKFSLPPGFRGRSSLIVIIWWAVQATLFSWSPQFCYRWRVFLLRIFGAKIGKNVLIRQSAKITYPWKLTIGDYSWIGDDVVLYTLGKIRIGHHSIISQRCYLCTGSHDYLSSGFDIIEKPIYIGDSCWLATDVFVSPGVSIENECVVGARSSVFNNLQNNAIYRGTPAVKIRDKV</sequence>
<comment type="similarity">
    <text evidence="1">Belongs to the transferase hexapeptide repeat family.</text>
</comment>
<proteinExistence type="inferred from homology"/>
<dbReference type="KEGG" id="sera:Ser39006_009845"/>
<dbReference type="GO" id="GO:0008374">
    <property type="term" value="F:O-acyltransferase activity"/>
    <property type="evidence" value="ECO:0007669"/>
    <property type="project" value="TreeGrafter"/>
</dbReference>
<evidence type="ECO:0000313" key="6">
    <source>
        <dbReference type="Proteomes" id="UP000233778"/>
    </source>
</evidence>
<reference evidence="4" key="4">
    <citation type="submission" date="2017-11" db="EMBL/GenBank/DDBJ databases">
        <title>Complete genome sequence of Serratia sp. ATCC 39006.</title>
        <authorList>
            <person name="Hampton H.G."/>
            <person name="Jackson S.A."/>
            <person name="Jauregui R."/>
            <person name="Poulter G.T.M."/>
            <person name="Salmond G.P.C."/>
            <person name="Fineran P.C."/>
        </authorList>
    </citation>
    <scope>NUCLEOTIDE SEQUENCE</scope>
    <source>
        <strain evidence="4">ATCC 39006</strain>
    </source>
</reference>
<dbReference type="NCBIfam" id="NF007797">
    <property type="entry name" value="PRK10502.1"/>
    <property type="match status" value="1"/>
</dbReference>
<keyword evidence="5" id="KW-1185">Reference proteome</keyword>
<evidence type="ECO:0000256" key="1">
    <source>
        <dbReference type="ARBA" id="ARBA00007274"/>
    </source>
</evidence>
<reference evidence="4 5" key="1">
    <citation type="journal article" date="2013" name="Genome Announc.">
        <title>Draft genome sequence of Serratia sp. strain ATCC 39006, a model bacterium for analysis of the biosynthesis and regulation of prodigiosin, a carbapenem, and gas vesicles.</title>
        <authorList>
            <person name="Fineran P.C."/>
            <person name="Iglesias Cans M.C."/>
            <person name="Ramsay J.P."/>
            <person name="Wilf N.M."/>
            <person name="Cossyleon D."/>
            <person name="McNeil M.B."/>
            <person name="Williamson N.R."/>
            <person name="Monson R.E."/>
            <person name="Becher S.A."/>
            <person name="Stanton J.A."/>
            <person name="Brugger K."/>
            <person name="Brown S.D."/>
            <person name="Salmond G.P."/>
        </authorList>
    </citation>
    <scope>NUCLEOTIDE SEQUENCE [LARGE SCALE GENOMIC DNA]</scope>
    <source>
        <strain evidence="4">ATCC 39006</strain>
        <strain evidence="5">ATCC 39006 / SC 11482</strain>
    </source>
</reference>
<accession>A0A2I5TIJ8</accession>
<evidence type="ECO:0000256" key="2">
    <source>
        <dbReference type="ARBA" id="ARBA00022679"/>
    </source>
</evidence>
<protein>
    <submittedName>
        <fullName evidence="4">Colanic acid biosynthesis acetyltransferase WcaF</fullName>
    </submittedName>
</protein>
<dbReference type="SUPFAM" id="SSF51161">
    <property type="entry name" value="Trimeric LpxA-like enzymes"/>
    <property type="match status" value="1"/>
</dbReference>
<dbReference type="KEGG" id="serq:CWC46_09840"/>
<dbReference type="InterPro" id="IPR051159">
    <property type="entry name" value="Hexapeptide_acetyltransf"/>
</dbReference>
<dbReference type="Gene3D" id="2.160.10.10">
    <property type="entry name" value="Hexapeptide repeat proteins"/>
    <property type="match status" value="1"/>
</dbReference>
<dbReference type="CDD" id="cd05825">
    <property type="entry name" value="LbH_wcaF_like"/>
    <property type="match status" value="1"/>
</dbReference>